<dbReference type="EMBL" id="BROD01000001">
    <property type="protein sequence ID" value="GKX67052.1"/>
    <property type="molecule type" value="Genomic_DNA"/>
</dbReference>
<reference evidence="1" key="1">
    <citation type="journal article" date="2025" name="Int. J. Syst. Evol. Microbiol.">
        <title>Inconstantimicrobium mannanitabidum sp. nov., a novel member of the family Clostridiaceae isolated from anoxic soil under the treatment of reductive soil disinfestation.</title>
        <authorList>
            <person name="Ueki A."/>
            <person name="Tonouchi A."/>
            <person name="Honma S."/>
            <person name="Kaku N."/>
            <person name="Ueki K."/>
        </authorList>
    </citation>
    <scope>NUCLEOTIDE SEQUENCE</scope>
    <source>
        <strain evidence="1">TW13</strain>
    </source>
</reference>
<evidence type="ECO:0000313" key="1">
    <source>
        <dbReference type="EMBL" id="GKX67052.1"/>
    </source>
</evidence>
<organism evidence="1 2">
    <name type="scientific">Inconstantimicrobium mannanitabidum</name>
    <dbReference type="NCBI Taxonomy" id="1604901"/>
    <lineage>
        <taxon>Bacteria</taxon>
        <taxon>Bacillati</taxon>
        <taxon>Bacillota</taxon>
        <taxon>Clostridia</taxon>
        <taxon>Eubacteriales</taxon>
        <taxon>Clostridiaceae</taxon>
        <taxon>Inconstantimicrobium</taxon>
    </lineage>
</organism>
<dbReference type="Proteomes" id="UP001058074">
    <property type="component" value="Unassembled WGS sequence"/>
</dbReference>
<proteinExistence type="predicted"/>
<comment type="caution">
    <text evidence="1">The sequence shown here is derived from an EMBL/GenBank/DDBJ whole genome shotgun (WGS) entry which is preliminary data.</text>
</comment>
<evidence type="ECO:0000313" key="2">
    <source>
        <dbReference type="Proteomes" id="UP001058074"/>
    </source>
</evidence>
<keyword evidence="2" id="KW-1185">Reference proteome</keyword>
<protein>
    <submittedName>
        <fullName evidence="1">Uncharacterized protein</fullName>
    </submittedName>
</protein>
<gene>
    <name evidence="1" type="ORF">rsdtw13_23100</name>
</gene>
<sequence>MNNKYFSKALFYDERNNSYFMISLCGIFYLFNFFAFFASYYNTGYYTFSTILSINGAFPIIFLLIGLLESYSHKSDKYSLMLTQPYKRDAIIITKFVSYFIGIAVPLLAYGLLSSIIVFFFNGSFSVEGKYTLGTLWRNLFLLILICSLISAFVQFLQTLFGKSFMAFLLPFLLIFVAIPLIFTALIPLTSGKIPFLKTFLIYLTDNFLPNTFQSFMVYIMNPNDLLINKVVIVFTILLLTLAFLAASILLNRRIKFESISDLFMFGCVRTIFKIACAILAACITVLLVLVITALIAVKLELGHFSSFINQDIILLFVDCILVAISILYYRLFNKIQRRRDLSC</sequence>
<name>A0ACB5RE42_9CLOT</name>
<accession>A0ACB5RE42</accession>